<dbReference type="EMBL" id="BGPR01006178">
    <property type="protein sequence ID" value="GBN16702.1"/>
    <property type="molecule type" value="Genomic_DNA"/>
</dbReference>
<organism evidence="1 2">
    <name type="scientific">Araneus ventricosus</name>
    <name type="common">Orbweaver spider</name>
    <name type="synonym">Epeira ventricosa</name>
    <dbReference type="NCBI Taxonomy" id="182803"/>
    <lineage>
        <taxon>Eukaryota</taxon>
        <taxon>Metazoa</taxon>
        <taxon>Ecdysozoa</taxon>
        <taxon>Arthropoda</taxon>
        <taxon>Chelicerata</taxon>
        <taxon>Arachnida</taxon>
        <taxon>Araneae</taxon>
        <taxon>Araneomorphae</taxon>
        <taxon>Entelegynae</taxon>
        <taxon>Araneoidea</taxon>
        <taxon>Araneidae</taxon>
        <taxon>Araneus</taxon>
    </lineage>
</organism>
<dbReference type="Proteomes" id="UP000499080">
    <property type="component" value="Unassembled WGS sequence"/>
</dbReference>
<proteinExistence type="predicted"/>
<evidence type="ECO:0000313" key="1">
    <source>
        <dbReference type="EMBL" id="GBN16702.1"/>
    </source>
</evidence>
<sequence length="149" mass="17171">MGLEMLKYITFFAHVHWYKYNGNVLFPIEIGIAEALPKDVPEDRRRVLLVTVNNAGRRTRGDLKANMFIGGKFSNLSYEYTGKYELNEAERKVVDFVRGATVAVKGLEQRNYFEGLGRYGLELRSQVVPDCPKLEDLPEEVRRPERSDI</sequence>
<keyword evidence="2" id="KW-1185">Reference proteome</keyword>
<evidence type="ECO:0000313" key="2">
    <source>
        <dbReference type="Proteomes" id="UP000499080"/>
    </source>
</evidence>
<accession>A0A4Y2LQ33</accession>
<reference evidence="1 2" key="1">
    <citation type="journal article" date="2019" name="Sci. Rep.">
        <title>Orb-weaving spider Araneus ventricosus genome elucidates the spidroin gene catalogue.</title>
        <authorList>
            <person name="Kono N."/>
            <person name="Nakamura H."/>
            <person name="Ohtoshi R."/>
            <person name="Moran D.A.P."/>
            <person name="Shinohara A."/>
            <person name="Yoshida Y."/>
            <person name="Fujiwara M."/>
            <person name="Mori M."/>
            <person name="Tomita M."/>
            <person name="Arakawa K."/>
        </authorList>
    </citation>
    <scope>NUCLEOTIDE SEQUENCE [LARGE SCALE GENOMIC DNA]</scope>
</reference>
<name>A0A4Y2LQ33_ARAVE</name>
<gene>
    <name evidence="1" type="ORF">AVEN_49347_1</name>
</gene>
<protein>
    <submittedName>
        <fullName evidence="1">Uncharacterized protein</fullName>
    </submittedName>
</protein>
<comment type="caution">
    <text evidence="1">The sequence shown here is derived from an EMBL/GenBank/DDBJ whole genome shotgun (WGS) entry which is preliminary data.</text>
</comment>
<dbReference type="AlphaFoldDB" id="A0A4Y2LQ33"/>